<dbReference type="PaxDb" id="3218-PP1S81_176V6.1"/>
<sequence length="337" mass="38484">MESHHAAWKNLLPKLTFIPPTNIYKLLCCSLWHCPTITLIGLGFSRIRASHLYYSGMRTYKDVWNGSRFITIPEAELKFGLAPREVGAWEAACRIMEGAWNSLLRFRGMSFPTGDWVGICRADDDPLPHSVFQISATCNPARDATQTWLPTSVNLHQVIENTRCLVLVSASLRDIPHKKNRVPDAVTLKLAGVLPSAYKLRWLNVWDNQRTLKEAGLLWLVWHCPVAVNFWRGRTNAAVDKCCQVCLIGSIETVMHRFWECSSATRAWEWRGKYLEKFTDRDTPRVLTHRGRRGGRVPTDRLSRIGLRRVIGSSRTNNASHTHRSVGRRDTSLTRLI</sequence>
<evidence type="ECO:0008006" key="5">
    <source>
        <dbReference type="Google" id="ProtNLM"/>
    </source>
</evidence>
<evidence type="ECO:0000313" key="2">
    <source>
        <dbReference type="EMBL" id="PNR38092.1"/>
    </source>
</evidence>
<protein>
    <recommendedName>
        <fullName evidence="5">Reverse transcriptase zinc-binding domain-containing protein</fullName>
    </recommendedName>
</protein>
<evidence type="ECO:0000313" key="4">
    <source>
        <dbReference type="Proteomes" id="UP000006727"/>
    </source>
</evidence>
<dbReference type="Proteomes" id="UP000006727">
    <property type="component" value="Chromosome 16"/>
</dbReference>
<feature type="compositionally biased region" description="Basic and acidic residues" evidence="1">
    <location>
        <begin position="327"/>
        <end position="337"/>
    </location>
</feature>
<organism evidence="2">
    <name type="scientific">Physcomitrium patens</name>
    <name type="common">Spreading-leaved earth moss</name>
    <name type="synonym">Physcomitrella patens</name>
    <dbReference type="NCBI Taxonomy" id="3218"/>
    <lineage>
        <taxon>Eukaryota</taxon>
        <taxon>Viridiplantae</taxon>
        <taxon>Streptophyta</taxon>
        <taxon>Embryophyta</taxon>
        <taxon>Bryophyta</taxon>
        <taxon>Bryophytina</taxon>
        <taxon>Bryopsida</taxon>
        <taxon>Funariidae</taxon>
        <taxon>Funariales</taxon>
        <taxon>Funariaceae</taxon>
        <taxon>Physcomitrium</taxon>
    </lineage>
</organism>
<dbReference type="Gramene" id="Pp3c16_18940V3.1">
    <property type="protein sequence ID" value="Pp3c16_18940V3.1"/>
    <property type="gene ID" value="Pp3c16_18940"/>
</dbReference>
<keyword evidence="4" id="KW-1185">Reference proteome</keyword>
<reference evidence="2 4" key="2">
    <citation type="journal article" date="2018" name="Plant J.">
        <title>The Physcomitrella patens chromosome-scale assembly reveals moss genome structure and evolution.</title>
        <authorList>
            <person name="Lang D."/>
            <person name="Ullrich K.K."/>
            <person name="Murat F."/>
            <person name="Fuchs J."/>
            <person name="Jenkins J."/>
            <person name="Haas F.B."/>
            <person name="Piednoel M."/>
            <person name="Gundlach H."/>
            <person name="Van Bel M."/>
            <person name="Meyberg R."/>
            <person name="Vives C."/>
            <person name="Morata J."/>
            <person name="Symeonidi A."/>
            <person name="Hiss M."/>
            <person name="Muchero W."/>
            <person name="Kamisugi Y."/>
            <person name="Saleh O."/>
            <person name="Blanc G."/>
            <person name="Decker E.L."/>
            <person name="van Gessel N."/>
            <person name="Grimwood J."/>
            <person name="Hayes R.D."/>
            <person name="Graham S.W."/>
            <person name="Gunter L.E."/>
            <person name="McDaniel S.F."/>
            <person name="Hoernstein S.N.W."/>
            <person name="Larsson A."/>
            <person name="Li F.W."/>
            <person name="Perroud P.F."/>
            <person name="Phillips J."/>
            <person name="Ranjan P."/>
            <person name="Rokshar D.S."/>
            <person name="Rothfels C.J."/>
            <person name="Schneider L."/>
            <person name="Shu S."/>
            <person name="Stevenson D.W."/>
            <person name="Thummler F."/>
            <person name="Tillich M."/>
            <person name="Villarreal Aguilar J.C."/>
            <person name="Widiez T."/>
            <person name="Wong G.K."/>
            <person name="Wymore A."/>
            <person name="Zhang Y."/>
            <person name="Zimmer A.D."/>
            <person name="Quatrano R.S."/>
            <person name="Mayer K.F.X."/>
            <person name="Goodstein D."/>
            <person name="Casacuberta J.M."/>
            <person name="Vandepoele K."/>
            <person name="Reski R."/>
            <person name="Cuming A.C."/>
            <person name="Tuskan G.A."/>
            <person name="Maumus F."/>
            <person name="Salse J."/>
            <person name="Schmutz J."/>
            <person name="Rensing S.A."/>
        </authorList>
    </citation>
    <scope>NUCLEOTIDE SEQUENCE [LARGE SCALE GENOMIC DNA]</scope>
    <source>
        <strain evidence="3 4">cv. Gransden 2004</strain>
    </source>
</reference>
<accession>A0A2K1J986</accession>
<evidence type="ECO:0000313" key="3">
    <source>
        <dbReference type="EnsemblPlants" id="Pp3c16_18940V3.1"/>
    </source>
</evidence>
<dbReference type="EnsemblPlants" id="Pp3c16_18940V3.1">
    <property type="protein sequence ID" value="Pp3c16_18940V3.1"/>
    <property type="gene ID" value="Pp3c16_18940"/>
</dbReference>
<reference evidence="3" key="3">
    <citation type="submission" date="2020-12" db="UniProtKB">
        <authorList>
            <consortium name="EnsemblPlants"/>
        </authorList>
    </citation>
    <scope>IDENTIFICATION</scope>
</reference>
<dbReference type="EMBL" id="ABEU02000016">
    <property type="protein sequence ID" value="PNR38092.1"/>
    <property type="molecule type" value="Genomic_DNA"/>
</dbReference>
<feature type="region of interest" description="Disordered" evidence="1">
    <location>
        <begin position="317"/>
        <end position="337"/>
    </location>
</feature>
<reference evidence="2 4" key="1">
    <citation type="journal article" date="2008" name="Science">
        <title>The Physcomitrella genome reveals evolutionary insights into the conquest of land by plants.</title>
        <authorList>
            <person name="Rensing S."/>
            <person name="Lang D."/>
            <person name="Zimmer A."/>
            <person name="Terry A."/>
            <person name="Salamov A."/>
            <person name="Shapiro H."/>
            <person name="Nishiyama T."/>
            <person name="Perroud P.-F."/>
            <person name="Lindquist E."/>
            <person name="Kamisugi Y."/>
            <person name="Tanahashi T."/>
            <person name="Sakakibara K."/>
            <person name="Fujita T."/>
            <person name="Oishi K."/>
            <person name="Shin-I T."/>
            <person name="Kuroki Y."/>
            <person name="Toyoda A."/>
            <person name="Suzuki Y."/>
            <person name="Hashimoto A."/>
            <person name="Yamaguchi K."/>
            <person name="Sugano A."/>
            <person name="Kohara Y."/>
            <person name="Fujiyama A."/>
            <person name="Anterola A."/>
            <person name="Aoki S."/>
            <person name="Ashton N."/>
            <person name="Barbazuk W.B."/>
            <person name="Barker E."/>
            <person name="Bennetzen J."/>
            <person name="Bezanilla M."/>
            <person name="Blankenship R."/>
            <person name="Cho S.H."/>
            <person name="Dutcher S."/>
            <person name="Estelle M."/>
            <person name="Fawcett J.A."/>
            <person name="Gundlach H."/>
            <person name="Hanada K."/>
            <person name="Heyl A."/>
            <person name="Hicks K.A."/>
            <person name="Hugh J."/>
            <person name="Lohr M."/>
            <person name="Mayer K."/>
            <person name="Melkozernov A."/>
            <person name="Murata T."/>
            <person name="Nelson D."/>
            <person name="Pils B."/>
            <person name="Prigge M."/>
            <person name="Reiss B."/>
            <person name="Renner T."/>
            <person name="Rombauts S."/>
            <person name="Rushton P."/>
            <person name="Sanderfoot A."/>
            <person name="Schween G."/>
            <person name="Shiu S.-H."/>
            <person name="Stueber K."/>
            <person name="Theodoulou F.L."/>
            <person name="Tu H."/>
            <person name="Van de Peer Y."/>
            <person name="Verrier P.J."/>
            <person name="Waters E."/>
            <person name="Wood A."/>
            <person name="Yang L."/>
            <person name="Cove D."/>
            <person name="Cuming A."/>
            <person name="Hasebe M."/>
            <person name="Lucas S."/>
            <person name="Mishler D.B."/>
            <person name="Reski R."/>
            <person name="Grigoriev I."/>
            <person name="Quatrano R.S."/>
            <person name="Boore J.L."/>
        </authorList>
    </citation>
    <scope>NUCLEOTIDE SEQUENCE [LARGE SCALE GENOMIC DNA]</scope>
    <source>
        <strain evidence="3 4">cv. Gransden 2004</strain>
    </source>
</reference>
<name>A0A2K1J986_PHYPA</name>
<evidence type="ECO:0000256" key="1">
    <source>
        <dbReference type="SAM" id="MobiDB-lite"/>
    </source>
</evidence>
<dbReference type="InParanoid" id="A0A2K1J986"/>
<proteinExistence type="predicted"/>
<dbReference type="AlphaFoldDB" id="A0A2K1J986"/>
<gene>
    <name evidence="2" type="ORF">PHYPA_021203</name>
</gene>